<feature type="domain" description="Thioredoxin" evidence="3">
    <location>
        <begin position="826"/>
        <end position="973"/>
    </location>
</feature>
<evidence type="ECO:0000256" key="1">
    <source>
        <dbReference type="SAM" id="MobiDB-lite"/>
    </source>
</evidence>
<gene>
    <name evidence="4" type="primary">blaR1_5</name>
    <name evidence="4" type="ORF">Pan241w_24520</name>
</gene>
<dbReference type="AlphaFoldDB" id="A0A517RER7"/>
<sequence>MNFDFEWTALLILVWRATWQAFVLAGIILCLTSTLHRWISPKFRALLWAIPLARLALLLIPASGLSLFHFLDFEKQNPTPATVISFVETRDTGLTTPPDSLQPDHRMIKKEAAQEHSASQAPVTVPQEPPASTSISLSSCLLFLWLTGCCIVLFRWIGSRITLARIIKNSERLQDTGLLQLIAVRQTRDRLWFPVRCFVTDIELGPSSCGFWRPTILLPQNLWTDFNEEERQAIVNHELEHIRRHDVLLLLISRIAITIHWFNPLAYLINNRMRREMELAVDLATVANFDERARHDYGELLIRMAQQTQKPVGALPMAGKRSALRARINQLTSPIQDSRTQSALAISLLLILFVTGLSDVAQTQEQSSPKTKQATVSPKSEAVPDYKKSNQYFITGTVQDAQTGKPVTGAEIQILVASEPDPDKKVLKGTTNKAGQYRVEVPLGSVQIWFPTLKPGYWLKPEECMRALATTTEKPVVTHDIMAQTGAAWNIQAKGNLDDKHFRHLVTVNEVEDDDKRTAWLKGEPVSIQKALNSSISYLDQKGRGKLTEVGTSGKYLVGVANQLIELIVEPGFDNTHVVSLKRLPDSDTTQMVDASGKKATVTNATVTLNKGVPQLTCLYEALKPVGMQKLVGRVVDVDGKPLAGVRVGVATGTKGGGSYDTGDETQSLRHGNFSLEVPVYGKQNPGDHFYSVILTKDGYAAMDSQIVDASKNFDLIDFRIMTLRPGYTLPIRVLDEQGKPLPGAVIEPGTAYALRRQAVRTDVDGRAVLKNLPSGVIQASVRWGSKMKWLNLVISQHKKENKEVIIHLKELTNSTTNRVEKLKPLAVGQIAPEWNITEWSDGRARKLSDYRGRVVVLDFWGLRCKGCIEMLPAQKKLEKKFAEQGVVFLGIHTADGEMSQINKIKQSEQWTIPIALDRGTSILDGATCLSYGVQSYPTLIIIDADGKIAFRSDVEPPQDRTTYMRILADASGVKWPPAKNATQAEMVEIMNQIQYTLLNREIDRVLKMKR</sequence>
<dbReference type="InterPro" id="IPR052173">
    <property type="entry name" value="Beta-lactam_resp_regulator"/>
</dbReference>
<organism evidence="4 5">
    <name type="scientific">Gimesia alba</name>
    <dbReference type="NCBI Taxonomy" id="2527973"/>
    <lineage>
        <taxon>Bacteria</taxon>
        <taxon>Pseudomonadati</taxon>
        <taxon>Planctomycetota</taxon>
        <taxon>Planctomycetia</taxon>
        <taxon>Planctomycetales</taxon>
        <taxon>Planctomycetaceae</taxon>
        <taxon>Gimesia</taxon>
    </lineage>
</organism>
<dbReference type="OrthoDB" id="9770467at2"/>
<dbReference type="InterPro" id="IPR008969">
    <property type="entry name" value="CarboxyPept-like_regulatory"/>
</dbReference>
<feature type="transmembrane region" description="Helical" evidence="2">
    <location>
        <begin position="247"/>
        <end position="269"/>
    </location>
</feature>
<keyword evidence="2" id="KW-0812">Transmembrane</keyword>
<dbReference type="Gene3D" id="3.40.30.10">
    <property type="entry name" value="Glutaredoxin"/>
    <property type="match status" value="1"/>
</dbReference>
<dbReference type="PANTHER" id="PTHR34978">
    <property type="entry name" value="POSSIBLE SENSOR-TRANSDUCER PROTEIN BLAR"/>
    <property type="match status" value="1"/>
</dbReference>
<dbReference type="SUPFAM" id="SSF52833">
    <property type="entry name" value="Thioredoxin-like"/>
    <property type="match status" value="1"/>
</dbReference>
<dbReference type="CDD" id="cd02966">
    <property type="entry name" value="TlpA_like_family"/>
    <property type="match status" value="1"/>
</dbReference>
<dbReference type="GO" id="GO:0016209">
    <property type="term" value="F:antioxidant activity"/>
    <property type="evidence" value="ECO:0007669"/>
    <property type="project" value="InterPro"/>
</dbReference>
<evidence type="ECO:0000313" key="4">
    <source>
        <dbReference type="EMBL" id="QDT42368.1"/>
    </source>
</evidence>
<evidence type="ECO:0000256" key="2">
    <source>
        <dbReference type="SAM" id="Phobius"/>
    </source>
</evidence>
<feature type="region of interest" description="Disordered" evidence="1">
    <location>
        <begin position="363"/>
        <end position="383"/>
    </location>
</feature>
<evidence type="ECO:0000259" key="3">
    <source>
        <dbReference type="PROSITE" id="PS51352"/>
    </source>
</evidence>
<proteinExistence type="predicted"/>
<reference evidence="4 5" key="1">
    <citation type="submission" date="2019-02" db="EMBL/GenBank/DDBJ databases">
        <title>Deep-cultivation of Planctomycetes and their phenomic and genomic characterization uncovers novel biology.</title>
        <authorList>
            <person name="Wiegand S."/>
            <person name="Jogler M."/>
            <person name="Boedeker C."/>
            <person name="Pinto D."/>
            <person name="Vollmers J."/>
            <person name="Rivas-Marin E."/>
            <person name="Kohn T."/>
            <person name="Peeters S.H."/>
            <person name="Heuer A."/>
            <person name="Rast P."/>
            <person name="Oberbeckmann S."/>
            <person name="Bunk B."/>
            <person name="Jeske O."/>
            <person name="Meyerdierks A."/>
            <person name="Storesund J.E."/>
            <person name="Kallscheuer N."/>
            <person name="Luecker S."/>
            <person name="Lage O.M."/>
            <person name="Pohl T."/>
            <person name="Merkel B.J."/>
            <person name="Hornburger P."/>
            <person name="Mueller R.-W."/>
            <person name="Bruemmer F."/>
            <person name="Labrenz M."/>
            <person name="Spormann A.M."/>
            <person name="Op den Camp H."/>
            <person name="Overmann J."/>
            <person name="Amann R."/>
            <person name="Jetten M.S.M."/>
            <person name="Mascher T."/>
            <person name="Medema M.H."/>
            <person name="Devos D.P."/>
            <person name="Kaster A.-K."/>
            <person name="Ovreas L."/>
            <person name="Rohde M."/>
            <person name="Galperin M.Y."/>
            <person name="Jogler C."/>
        </authorList>
    </citation>
    <scope>NUCLEOTIDE SEQUENCE [LARGE SCALE GENOMIC DNA]</scope>
    <source>
        <strain evidence="4 5">Pan241w</strain>
    </source>
</reference>
<dbReference type="InterPro" id="IPR008756">
    <property type="entry name" value="Peptidase_M56"/>
</dbReference>
<dbReference type="Pfam" id="PF00578">
    <property type="entry name" value="AhpC-TSA"/>
    <property type="match status" value="1"/>
</dbReference>
<dbReference type="CDD" id="cd07341">
    <property type="entry name" value="M56_BlaR1_MecR1_like"/>
    <property type="match status" value="1"/>
</dbReference>
<dbReference type="PROSITE" id="PS51352">
    <property type="entry name" value="THIOREDOXIN_2"/>
    <property type="match status" value="1"/>
</dbReference>
<dbReference type="InterPro" id="IPR036249">
    <property type="entry name" value="Thioredoxin-like_sf"/>
</dbReference>
<keyword evidence="5" id="KW-1185">Reference proteome</keyword>
<dbReference type="InterPro" id="IPR013766">
    <property type="entry name" value="Thioredoxin_domain"/>
</dbReference>
<name>A0A517RER7_9PLAN</name>
<dbReference type="Proteomes" id="UP000317171">
    <property type="component" value="Chromosome"/>
</dbReference>
<dbReference type="EMBL" id="CP036269">
    <property type="protein sequence ID" value="QDT42368.1"/>
    <property type="molecule type" value="Genomic_DNA"/>
</dbReference>
<accession>A0A517RER7</accession>
<dbReference type="KEGG" id="gaz:Pan241w_24520"/>
<keyword evidence="2" id="KW-0472">Membrane</keyword>
<dbReference type="PANTHER" id="PTHR34978:SF3">
    <property type="entry name" value="SLR0241 PROTEIN"/>
    <property type="match status" value="1"/>
</dbReference>
<dbReference type="RefSeq" id="WP_145215476.1">
    <property type="nucleotide sequence ID" value="NZ_CP036269.1"/>
</dbReference>
<evidence type="ECO:0000313" key="5">
    <source>
        <dbReference type="Proteomes" id="UP000317171"/>
    </source>
</evidence>
<dbReference type="GO" id="GO:0016491">
    <property type="term" value="F:oxidoreductase activity"/>
    <property type="evidence" value="ECO:0007669"/>
    <property type="project" value="InterPro"/>
</dbReference>
<protein>
    <submittedName>
        <fullName evidence="4">Regulatory protein BlaR1</fullName>
    </submittedName>
</protein>
<dbReference type="SUPFAM" id="SSF49464">
    <property type="entry name" value="Carboxypeptidase regulatory domain-like"/>
    <property type="match status" value="1"/>
</dbReference>
<keyword evidence="2" id="KW-1133">Transmembrane helix</keyword>
<feature type="transmembrane region" description="Helical" evidence="2">
    <location>
        <begin position="45"/>
        <end position="71"/>
    </location>
</feature>
<feature type="transmembrane region" description="Helical" evidence="2">
    <location>
        <begin position="12"/>
        <end position="33"/>
    </location>
</feature>
<dbReference type="Pfam" id="PF05569">
    <property type="entry name" value="Peptidase_M56"/>
    <property type="match status" value="1"/>
</dbReference>
<feature type="compositionally biased region" description="Polar residues" evidence="1">
    <location>
        <begin position="363"/>
        <end position="378"/>
    </location>
</feature>
<dbReference type="InterPro" id="IPR000866">
    <property type="entry name" value="AhpC/TSA"/>
</dbReference>
<feature type="transmembrane region" description="Helical" evidence="2">
    <location>
        <begin position="135"/>
        <end position="158"/>
    </location>
</feature>
<dbReference type="Gene3D" id="2.60.40.1120">
    <property type="entry name" value="Carboxypeptidase-like, regulatory domain"/>
    <property type="match status" value="1"/>
</dbReference>